<dbReference type="SUPFAM" id="SSF49265">
    <property type="entry name" value="Fibronectin type III"/>
    <property type="match status" value="1"/>
</dbReference>
<protein>
    <recommendedName>
        <fullName evidence="1">Fibronectin type-III domain-containing protein</fullName>
    </recommendedName>
</protein>
<gene>
    <name evidence="2" type="ORF">METZ01_LOCUS168392</name>
</gene>
<accession>A0A382BNY4</accession>
<evidence type="ECO:0000313" key="2">
    <source>
        <dbReference type="EMBL" id="SVB15538.1"/>
    </source>
</evidence>
<dbReference type="PANTHER" id="PTHR35340:SF5">
    <property type="entry name" value="ASST-DOMAIN-CONTAINING PROTEIN"/>
    <property type="match status" value="1"/>
</dbReference>
<name>A0A382BNY4_9ZZZZ</name>
<dbReference type="Gene3D" id="2.60.40.10">
    <property type="entry name" value="Immunoglobulins"/>
    <property type="match status" value="1"/>
</dbReference>
<dbReference type="AlphaFoldDB" id="A0A382BNY4"/>
<dbReference type="Pfam" id="PF05935">
    <property type="entry name" value="Arylsulfotrans"/>
    <property type="match status" value="1"/>
</dbReference>
<dbReference type="GO" id="GO:0004062">
    <property type="term" value="F:aryl sulfotransferase activity"/>
    <property type="evidence" value="ECO:0007669"/>
    <property type="project" value="InterPro"/>
</dbReference>
<dbReference type="InterPro" id="IPR010262">
    <property type="entry name" value="Arylsulfotransferase_bact"/>
</dbReference>
<reference evidence="2" key="1">
    <citation type="submission" date="2018-05" db="EMBL/GenBank/DDBJ databases">
        <authorList>
            <person name="Lanie J.A."/>
            <person name="Ng W.-L."/>
            <person name="Kazmierczak K.M."/>
            <person name="Andrzejewski T.M."/>
            <person name="Davidsen T.M."/>
            <person name="Wayne K.J."/>
            <person name="Tettelin H."/>
            <person name="Glass J.I."/>
            <person name="Rusch D."/>
            <person name="Podicherti R."/>
            <person name="Tsui H.-C.T."/>
            <person name="Winkler M.E."/>
        </authorList>
    </citation>
    <scope>NUCLEOTIDE SEQUENCE</scope>
</reference>
<organism evidence="2">
    <name type="scientific">marine metagenome</name>
    <dbReference type="NCBI Taxonomy" id="408172"/>
    <lineage>
        <taxon>unclassified sequences</taxon>
        <taxon>metagenomes</taxon>
        <taxon>ecological metagenomes</taxon>
    </lineage>
</organism>
<dbReference type="InterPro" id="IPR036116">
    <property type="entry name" value="FN3_sf"/>
</dbReference>
<dbReference type="InterPro" id="IPR053143">
    <property type="entry name" value="Arylsulfate_ST"/>
</dbReference>
<evidence type="ECO:0000259" key="1">
    <source>
        <dbReference type="PROSITE" id="PS50853"/>
    </source>
</evidence>
<dbReference type="InterPro" id="IPR003961">
    <property type="entry name" value="FN3_dom"/>
</dbReference>
<dbReference type="PANTHER" id="PTHR35340">
    <property type="entry name" value="PQQ ENZYME REPEAT PROTEIN-RELATED"/>
    <property type="match status" value="1"/>
</dbReference>
<dbReference type="PROSITE" id="PS50853">
    <property type="entry name" value="FN3"/>
    <property type="match status" value="1"/>
</dbReference>
<feature type="domain" description="Fibronectin type-III" evidence="1">
    <location>
        <begin position="18"/>
        <end position="110"/>
    </location>
</feature>
<feature type="non-terminal residue" evidence="2">
    <location>
        <position position="648"/>
    </location>
</feature>
<dbReference type="InterPro" id="IPR013783">
    <property type="entry name" value="Ig-like_fold"/>
</dbReference>
<sequence length="648" mass="72849">MKSIIILCLFPCLILGQLISPVDNDSLNTVHVLFEWEQLSNAVSYQIQVAENDSTDFQTPAADLIDSTLLIIIDEGFLWGTTYVWRMRSVNSVGDFGEWSETRIFHIKPLPEEIASLDVSIYDSSSYKDGITVMDQLGEGIIYAIDIHGNPVWFVNSQIVWSNGFSYLMQFTHFLPNGNFIGIAEGRENNLPSRAFEMGIDNTLIWEGPGNLELFGVHHDVFPLPNGNVLAITIQDTLLPIPDEIDVPEEYSYIDSVSWQGDRIVEWDRNGDEVWSWSVFDHFDMQDFVPELYESMFTPPNNPTDFFYEWTHSNAVWYDIVDNVIYLSVRNLSRITKIDYLTGNVVWNMGKSMPSGDVTVGNDLGLSGQHSVKVLDNRNIMVYDNGFESDSLASRGLEISVINSDSIPEAEVIWDYILPDGLGSPLMSDCDRLSNGNSLLTSTVANYIVEVSPENEIVWKVLPNQDGSTYRSEKIPTLYRQVFTVIQPNFTEGPDGSILELEPGDVTLVYKIINEGWQNENYFYTLSDDLGWFSGSGTVEINSGEEVELFVSGNVPNEGFTNTLVFTVFPENAIQLVKVVSLNLVVHDPNAEITLSISYYNDWNLVGLPLSLTNSNYQFVFPESVPGSCFGYDGEYIQAEDLEMGNGY</sequence>
<proteinExistence type="predicted"/>
<dbReference type="EMBL" id="UINC01030707">
    <property type="protein sequence ID" value="SVB15538.1"/>
    <property type="molecule type" value="Genomic_DNA"/>
</dbReference>